<evidence type="ECO:0000313" key="2">
    <source>
        <dbReference type="Proteomes" id="UP001239994"/>
    </source>
</evidence>
<proteinExistence type="predicted"/>
<name>A0AAD8ZFU8_9TELE</name>
<dbReference type="Proteomes" id="UP001239994">
    <property type="component" value="Unassembled WGS sequence"/>
</dbReference>
<gene>
    <name evidence="1" type="ORF">P4O66_008077</name>
</gene>
<evidence type="ECO:0000313" key="1">
    <source>
        <dbReference type="EMBL" id="KAK1797709.1"/>
    </source>
</evidence>
<feature type="non-terminal residue" evidence="1">
    <location>
        <position position="1"/>
    </location>
</feature>
<organism evidence="1 2">
    <name type="scientific">Electrophorus voltai</name>
    <dbReference type="NCBI Taxonomy" id="2609070"/>
    <lineage>
        <taxon>Eukaryota</taxon>
        <taxon>Metazoa</taxon>
        <taxon>Chordata</taxon>
        <taxon>Craniata</taxon>
        <taxon>Vertebrata</taxon>
        <taxon>Euteleostomi</taxon>
        <taxon>Actinopterygii</taxon>
        <taxon>Neopterygii</taxon>
        <taxon>Teleostei</taxon>
        <taxon>Ostariophysi</taxon>
        <taxon>Gymnotiformes</taxon>
        <taxon>Gymnotoidei</taxon>
        <taxon>Gymnotidae</taxon>
        <taxon>Electrophorus</taxon>
    </lineage>
</organism>
<dbReference type="Gene3D" id="3.30.420.10">
    <property type="entry name" value="Ribonuclease H-like superfamily/Ribonuclease H"/>
    <property type="match status" value="1"/>
</dbReference>
<reference evidence="1" key="1">
    <citation type="submission" date="2023-03" db="EMBL/GenBank/DDBJ databases">
        <title>Electrophorus voltai genome.</title>
        <authorList>
            <person name="Bian C."/>
        </authorList>
    </citation>
    <scope>NUCLEOTIDE SEQUENCE</scope>
    <source>
        <strain evidence="1">CB-2022</strain>
        <tissue evidence="1">Muscle</tissue>
    </source>
</reference>
<dbReference type="EMBL" id="JAROKS010000013">
    <property type="protein sequence ID" value="KAK1797709.1"/>
    <property type="molecule type" value="Genomic_DNA"/>
</dbReference>
<protein>
    <recommendedName>
        <fullName evidence="3">Tc1-like transposase DDE domain-containing protein</fullName>
    </recommendedName>
</protein>
<comment type="caution">
    <text evidence="1">The sequence shown here is derived from an EMBL/GenBank/DDBJ whole genome shotgun (WGS) entry which is preliminary data.</text>
</comment>
<sequence length="165" mass="19041">MCAEVADFLQSITTDLQTSCGLQISRRTAGRERHGIGFHGRAAASKPYITKRNAKHQMLWCKACGHWTLEQQRRHLWSDASCFFICQSDGRLGNRPFLFQHDYAPVYKVRSIKTWMSAFGVEELDWSAQSPVLNPIKHLWDELEWRLRARPSRPTPVSDLTNVLL</sequence>
<dbReference type="AlphaFoldDB" id="A0AAD8ZFU8"/>
<dbReference type="InterPro" id="IPR036397">
    <property type="entry name" value="RNaseH_sf"/>
</dbReference>
<evidence type="ECO:0008006" key="3">
    <source>
        <dbReference type="Google" id="ProtNLM"/>
    </source>
</evidence>
<dbReference type="GO" id="GO:0003676">
    <property type="term" value="F:nucleic acid binding"/>
    <property type="evidence" value="ECO:0007669"/>
    <property type="project" value="InterPro"/>
</dbReference>
<accession>A0AAD8ZFU8</accession>
<keyword evidence="2" id="KW-1185">Reference proteome</keyword>